<dbReference type="GO" id="GO:0003677">
    <property type="term" value="F:DNA binding"/>
    <property type="evidence" value="ECO:0007669"/>
    <property type="project" value="UniProtKB-KW"/>
</dbReference>
<evidence type="ECO:0000313" key="2">
    <source>
        <dbReference type="EMBL" id="KZS39705.1"/>
    </source>
</evidence>
<feature type="compositionally biased region" description="Basic and acidic residues" evidence="1">
    <location>
        <begin position="165"/>
        <end position="179"/>
    </location>
</feature>
<dbReference type="EMBL" id="LQRT01000024">
    <property type="protein sequence ID" value="KZS39705.1"/>
    <property type="molecule type" value="Genomic_DNA"/>
</dbReference>
<protein>
    <submittedName>
        <fullName evidence="2">DNA-binding protein</fullName>
    </submittedName>
</protein>
<feature type="region of interest" description="Disordered" evidence="1">
    <location>
        <begin position="155"/>
        <end position="179"/>
    </location>
</feature>
<dbReference type="Pfam" id="PF02620">
    <property type="entry name" value="YceD"/>
    <property type="match status" value="1"/>
</dbReference>
<keyword evidence="2" id="KW-0238">DNA-binding</keyword>
<dbReference type="RefSeq" id="WP_066315450.1">
    <property type="nucleotide sequence ID" value="NZ_CANLSS010000009.1"/>
</dbReference>
<keyword evidence="3" id="KW-1185">Reference proteome</keyword>
<proteinExistence type="predicted"/>
<dbReference type="STRING" id="1642818.AWE51_08620"/>
<evidence type="ECO:0000256" key="1">
    <source>
        <dbReference type="SAM" id="MobiDB-lite"/>
    </source>
</evidence>
<dbReference type="OrthoDB" id="1524821at2"/>
<dbReference type="InterPro" id="IPR003772">
    <property type="entry name" value="YceD"/>
</dbReference>
<comment type="caution">
    <text evidence="2">The sequence shown here is derived from an EMBL/GenBank/DDBJ whole genome shotgun (WGS) entry which is preliminary data.</text>
</comment>
<evidence type="ECO:0000313" key="3">
    <source>
        <dbReference type="Proteomes" id="UP000076715"/>
    </source>
</evidence>
<accession>A0A162ZCC1</accession>
<gene>
    <name evidence="2" type="ORF">AWE51_08620</name>
</gene>
<dbReference type="Proteomes" id="UP000076715">
    <property type="component" value="Unassembled WGS sequence"/>
</dbReference>
<reference evidence="2 3" key="1">
    <citation type="submission" date="2016-01" db="EMBL/GenBank/DDBJ databases">
        <title>The draft genome sequence of Aquimarina sp. RZW4-3-2.</title>
        <authorList>
            <person name="Wang Y."/>
        </authorList>
    </citation>
    <scope>NUCLEOTIDE SEQUENCE [LARGE SCALE GENOMIC DNA]</scope>
    <source>
        <strain evidence="2 3">RZW4-3-2</strain>
    </source>
</reference>
<name>A0A162ZCC1_9FLAO</name>
<sequence>MIQLKEYTIPFVGLKQGLHQFEYQIDNTFFEHFEYDEFNAAAVKTELEFNKKTTMFELQFKATGTVNVNCDLTNEPFDLPIENELFLVVKFGNEYNDENEEILILPHGEYEINIQQYIYELIVLAIPSKRVHPGVEDGTLKSDILEKLDELSPTENTIVEDQEETDPRWDKLKNLLNDK</sequence>
<dbReference type="AlphaFoldDB" id="A0A162ZCC1"/>
<organism evidence="2 3">
    <name type="scientific">Aquimarina aggregata</name>
    <dbReference type="NCBI Taxonomy" id="1642818"/>
    <lineage>
        <taxon>Bacteria</taxon>
        <taxon>Pseudomonadati</taxon>
        <taxon>Bacteroidota</taxon>
        <taxon>Flavobacteriia</taxon>
        <taxon>Flavobacteriales</taxon>
        <taxon>Flavobacteriaceae</taxon>
        <taxon>Aquimarina</taxon>
    </lineage>
</organism>